<sequence>MITIAIVEDDKEYRSQYRDYLKQMEAQMGESFQIREFEDGDGILENYRADYDIILMDIEMSFVNGMEAAEEIRKLDHEVVIIFITNMPQYVMDGYKVQAFDYILKPITYYAFSRTLLQAMERMAARNRQYTTIPIKNGIQRIDIRELVYVEVMDHDLIYYTISEKYVTRGSMKEAEELLKDFHFFRCNKCYLINLAYVERVQNNDVLLGKYVVAVTRPRRKQLMDAINNYLNEISK</sequence>
<organism evidence="6 7">
    <name type="scientific">Blautia segnis</name>
    <dbReference type="NCBI Taxonomy" id="2763030"/>
    <lineage>
        <taxon>Bacteria</taxon>
        <taxon>Bacillati</taxon>
        <taxon>Bacillota</taxon>
        <taxon>Clostridia</taxon>
        <taxon>Lachnospirales</taxon>
        <taxon>Lachnospiraceae</taxon>
        <taxon>Blautia</taxon>
    </lineage>
</organism>
<feature type="domain" description="HTH LytTR-type" evidence="5">
    <location>
        <begin position="133"/>
        <end position="229"/>
    </location>
</feature>
<accession>A0A8I0AAS0</accession>
<dbReference type="PANTHER" id="PTHR37299:SF1">
    <property type="entry name" value="STAGE 0 SPORULATION PROTEIN A HOMOLOG"/>
    <property type="match status" value="1"/>
</dbReference>
<evidence type="ECO:0000256" key="1">
    <source>
        <dbReference type="ARBA" id="ARBA00018672"/>
    </source>
</evidence>
<comment type="function">
    <text evidence="2">May play the central regulatory role in sporulation. It may be an element of the effector pathway responsible for the activation of sporulation genes in response to nutritional stress. Spo0A may act in concert with spo0H (a sigma factor) to control the expression of some genes that are critical to the sporulation process.</text>
</comment>
<dbReference type="Gene3D" id="3.40.50.2300">
    <property type="match status" value="1"/>
</dbReference>
<dbReference type="InterPro" id="IPR007492">
    <property type="entry name" value="LytTR_DNA-bd_dom"/>
</dbReference>
<evidence type="ECO:0000256" key="2">
    <source>
        <dbReference type="ARBA" id="ARBA00024867"/>
    </source>
</evidence>
<dbReference type="GO" id="GO:0003677">
    <property type="term" value="F:DNA binding"/>
    <property type="evidence" value="ECO:0007669"/>
    <property type="project" value="InterPro"/>
</dbReference>
<reference evidence="6 7" key="1">
    <citation type="submission" date="2020-08" db="EMBL/GenBank/DDBJ databases">
        <title>Genome public.</title>
        <authorList>
            <person name="Liu C."/>
            <person name="Sun Q."/>
        </authorList>
    </citation>
    <scope>NUCLEOTIDE SEQUENCE [LARGE SCALE GENOMIC DNA]</scope>
    <source>
        <strain evidence="6 7">BX17</strain>
    </source>
</reference>
<evidence type="ECO:0000313" key="7">
    <source>
        <dbReference type="Proteomes" id="UP000652847"/>
    </source>
</evidence>
<dbReference type="Pfam" id="PF00072">
    <property type="entry name" value="Response_reg"/>
    <property type="match status" value="1"/>
</dbReference>
<dbReference type="Pfam" id="PF04397">
    <property type="entry name" value="LytTR"/>
    <property type="match status" value="1"/>
</dbReference>
<dbReference type="Proteomes" id="UP000652847">
    <property type="component" value="Unassembled WGS sequence"/>
</dbReference>
<dbReference type="Gene3D" id="2.40.50.1020">
    <property type="entry name" value="LytTr DNA-binding domain"/>
    <property type="match status" value="1"/>
</dbReference>
<dbReference type="AlphaFoldDB" id="A0A8I0AAS0"/>
<proteinExistence type="predicted"/>
<evidence type="ECO:0000313" key="6">
    <source>
        <dbReference type="EMBL" id="MBC5650396.1"/>
    </source>
</evidence>
<dbReference type="PROSITE" id="PS50110">
    <property type="entry name" value="RESPONSE_REGULATORY"/>
    <property type="match status" value="1"/>
</dbReference>
<dbReference type="SMART" id="SM00850">
    <property type="entry name" value="LytTR"/>
    <property type="match status" value="1"/>
</dbReference>
<dbReference type="InterPro" id="IPR011006">
    <property type="entry name" value="CheY-like_superfamily"/>
</dbReference>
<name>A0A8I0AAS0_9FIRM</name>
<keyword evidence="7" id="KW-1185">Reference proteome</keyword>
<dbReference type="PROSITE" id="PS50930">
    <property type="entry name" value="HTH_LYTTR"/>
    <property type="match status" value="1"/>
</dbReference>
<evidence type="ECO:0000259" key="5">
    <source>
        <dbReference type="PROSITE" id="PS50930"/>
    </source>
</evidence>
<gene>
    <name evidence="6" type="ORF">H8S54_04540</name>
</gene>
<feature type="modified residue" description="4-aspartylphosphate" evidence="3">
    <location>
        <position position="57"/>
    </location>
</feature>
<dbReference type="SUPFAM" id="SSF52172">
    <property type="entry name" value="CheY-like"/>
    <property type="match status" value="1"/>
</dbReference>
<dbReference type="PANTHER" id="PTHR37299">
    <property type="entry name" value="TRANSCRIPTIONAL REGULATOR-RELATED"/>
    <property type="match status" value="1"/>
</dbReference>
<dbReference type="InterPro" id="IPR001789">
    <property type="entry name" value="Sig_transdc_resp-reg_receiver"/>
</dbReference>
<protein>
    <recommendedName>
        <fullName evidence="1">Stage 0 sporulation protein A homolog</fullName>
    </recommendedName>
</protein>
<keyword evidence="3" id="KW-0597">Phosphoprotein</keyword>
<comment type="caution">
    <text evidence="6">The sequence shown here is derived from an EMBL/GenBank/DDBJ whole genome shotgun (WGS) entry which is preliminary data.</text>
</comment>
<dbReference type="GO" id="GO:0000156">
    <property type="term" value="F:phosphorelay response regulator activity"/>
    <property type="evidence" value="ECO:0007669"/>
    <property type="project" value="InterPro"/>
</dbReference>
<dbReference type="InterPro" id="IPR046947">
    <property type="entry name" value="LytR-like"/>
</dbReference>
<dbReference type="SMART" id="SM00448">
    <property type="entry name" value="REC"/>
    <property type="match status" value="1"/>
</dbReference>
<evidence type="ECO:0000256" key="3">
    <source>
        <dbReference type="PROSITE-ProRule" id="PRU00169"/>
    </source>
</evidence>
<dbReference type="RefSeq" id="WP_021924570.1">
    <property type="nucleotide sequence ID" value="NZ_JACOOT010000010.1"/>
</dbReference>
<feature type="domain" description="Response regulatory" evidence="4">
    <location>
        <begin position="3"/>
        <end position="120"/>
    </location>
</feature>
<evidence type="ECO:0000259" key="4">
    <source>
        <dbReference type="PROSITE" id="PS50110"/>
    </source>
</evidence>
<dbReference type="EMBL" id="JACOOT010000010">
    <property type="protein sequence ID" value="MBC5650396.1"/>
    <property type="molecule type" value="Genomic_DNA"/>
</dbReference>